<protein>
    <submittedName>
        <fullName evidence="2">Uncharacterized protein</fullName>
    </submittedName>
</protein>
<evidence type="ECO:0000313" key="3">
    <source>
        <dbReference type="Proteomes" id="UP001381693"/>
    </source>
</evidence>
<organism evidence="2 3">
    <name type="scientific">Halocaridina rubra</name>
    <name type="common">Hawaiian red shrimp</name>
    <dbReference type="NCBI Taxonomy" id="373956"/>
    <lineage>
        <taxon>Eukaryota</taxon>
        <taxon>Metazoa</taxon>
        <taxon>Ecdysozoa</taxon>
        <taxon>Arthropoda</taxon>
        <taxon>Crustacea</taxon>
        <taxon>Multicrustacea</taxon>
        <taxon>Malacostraca</taxon>
        <taxon>Eumalacostraca</taxon>
        <taxon>Eucarida</taxon>
        <taxon>Decapoda</taxon>
        <taxon>Pleocyemata</taxon>
        <taxon>Caridea</taxon>
        <taxon>Atyoidea</taxon>
        <taxon>Atyidae</taxon>
        <taxon>Halocaridina</taxon>
    </lineage>
</organism>
<evidence type="ECO:0000313" key="2">
    <source>
        <dbReference type="EMBL" id="KAK7085712.1"/>
    </source>
</evidence>
<dbReference type="EMBL" id="JAXCGZ010000639">
    <property type="protein sequence ID" value="KAK7085712.1"/>
    <property type="molecule type" value="Genomic_DNA"/>
</dbReference>
<comment type="caution">
    <text evidence="2">The sequence shown here is derived from an EMBL/GenBank/DDBJ whole genome shotgun (WGS) entry which is preliminary data.</text>
</comment>
<dbReference type="AlphaFoldDB" id="A0AAN8XLF8"/>
<accession>A0AAN8XLF8</accession>
<proteinExistence type="predicted"/>
<feature type="region of interest" description="Disordered" evidence="1">
    <location>
        <begin position="120"/>
        <end position="196"/>
    </location>
</feature>
<feature type="region of interest" description="Disordered" evidence="1">
    <location>
        <begin position="78"/>
        <end position="101"/>
    </location>
</feature>
<sequence length="196" mass="21234">IIFLSFRGLIFSIGGGPRFSFRCFPTYIDIWCQLAVMNRTLTFSDNAASCTSSDTELPSEFVESSSLKFCESSRSVRGDASSLSSDLPDASMTCMSSSQSCKESSTETAIIGKRLRSARHSLPSECSDTPSSGEATQPTLRALRRSSRKEPSALSDVTTNTTGRQTDPSSATKSSVEKNDLATVRRSGRILRSSLR</sequence>
<gene>
    <name evidence="2" type="ORF">SK128_023136</name>
</gene>
<feature type="compositionally biased region" description="Low complexity" evidence="1">
    <location>
        <begin position="79"/>
        <end position="101"/>
    </location>
</feature>
<dbReference type="Proteomes" id="UP001381693">
    <property type="component" value="Unassembled WGS sequence"/>
</dbReference>
<name>A0AAN8XLF8_HALRR</name>
<feature type="non-terminal residue" evidence="2">
    <location>
        <position position="1"/>
    </location>
</feature>
<feature type="compositionally biased region" description="Polar residues" evidence="1">
    <location>
        <begin position="124"/>
        <end position="139"/>
    </location>
</feature>
<feature type="compositionally biased region" description="Polar residues" evidence="1">
    <location>
        <begin position="155"/>
        <end position="174"/>
    </location>
</feature>
<keyword evidence="3" id="KW-1185">Reference proteome</keyword>
<evidence type="ECO:0000256" key="1">
    <source>
        <dbReference type="SAM" id="MobiDB-lite"/>
    </source>
</evidence>
<reference evidence="2 3" key="1">
    <citation type="submission" date="2023-11" db="EMBL/GenBank/DDBJ databases">
        <title>Halocaridina rubra genome assembly.</title>
        <authorList>
            <person name="Smith C."/>
        </authorList>
    </citation>
    <scope>NUCLEOTIDE SEQUENCE [LARGE SCALE GENOMIC DNA]</scope>
    <source>
        <strain evidence="2">EP-1</strain>
        <tissue evidence="2">Whole</tissue>
    </source>
</reference>